<dbReference type="EMBL" id="WMFA01000002">
    <property type="protein sequence ID" value="MYL70408.1"/>
    <property type="molecule type" value="Genomic_DNA"/>
</dbReference>
<dbReference type="AlphaFoldDB" id="A0A845F9A7"/>
<dbReference type="SUPFAM" id="SSF51182">
    <property type="entry name" value="RmlC-like cupins"/>
    <property type="match status" value="1"/>
</dbReference>
<proteinExistence type="predicted"/>
<dbReference type="InterPro" id="IPR011051">
    <property type="entry name" value="RmlC_Cupin_sf"/>
</dbReference>
<organism evidence="2 3">
    <name type="scientific">Halobacillus litoralis</name>
    <dbReference type="NCBI Taxonomy" id="45668"/>
    <lineage>
        <taxon>Bacteria</taxon>
        <taxon>Bacillati</taxon>
        <taxon>Bacillota</taxon>
        <taxon>Bacilli</taxon>
        <taxon>Bacillales</taxon>
        <taxon>Bacillaceae</taxon>
        <taxon>Halobacillus</taxon>
    </lineage>
</organism>
<dbReference type="RefSeq" id="WP_160912243.1">
    <property type="nucleotide sequence ID" value="NZ_WMFA01000002.1"/>
</dbReference>
<comment type="caution">
    <text evidence="2">The sequence shown here is derived from an EMBL/GenBank/DDBJ whole genome shotgun (WGS) entry which is preliminary data.</text>
</comment>
<dbReference type="OrthoDB" id="3782397at2"/>
<evidence type="ECO:0000259" key="1">
    <source>
        <dbReference type="Pfam" id="PF07883"/>
    </source>
</evidence>
<accession>A0A845F9A7</accession>
<dbReference type="Gene3D" id="2.60.120.10">
    <property type="entry name" value="Jelly Rolls"/>
    <property type="match status" value="1"/>
</dbReference>
<reference evidence="2 3" key="1">
    <citation type="submission" date="2019-11" db="EMBL/GenBank/DDBJ databases">
        <title>Genome sequences of 17 halophilic strains isolated from different environments.</title>
        <authorList>
            <person name="Furrow R.E."/>
        </authorList>
    </citation>
    <scope>NUCLEOTIDE SEQUENCE [LARGE SCALE GENOMIC DNA]</scope>
    <source>
        <strain evidence="2 3">SL-4</strain>
    </source>
</reference>
<evidence type="ECO:0000313" key="2">
    <source>
        <dbReference type="EMBL" id="MYL70408.1"/>
    </source>
</evidence>
<evidence type="ECO:0000313" key="3">
    <source>
        <dbReference type="Proteomes" id="UP000450457"/>
    </source>
</evidence>
<gene>
    <name evidence="2" type="ORF">GLW00_06095</name>
</gene>
<dbReference type="InterPro" id="IPR014710">
    <property type="entry name" value="RmlC-like_jellyroll"/>
</dbReference>
<name>A0A845F9A7_9BACI</name>
<dbReference type="Pfam" id="PF07883">
    <property type="entry name" value="Cupin_2"/>
    <property type="match status" value="1"/>
</dbReference>
<dbReference type="GeneID" id="78006553"/>
<protein>
    <submittedName>
        <fullName evidence="2">Cupin domain-containing protein</fullName>
    </submittedName>
</protein>
<dbReference type="InterPro" id="IPR013096">
    <property type="entry name" value="Cupin_2"/>
</dbReference>
<sequence>MEVYSFKKETGKKITKFQSDFIMRRITRTQKVAHIGGMHLDEHGVIGYHQAVVPQLLLVVEGEGVVRGEAEKFTPVKTGDAVYWGKNEWHETRTDTGMTAIVIESEELDLSALKPY</sequence>
<dbReference type="Proteomes" id="UP000450457">
    <property type="component" value="Unassembled WGS sequence"/>
</dbReference>
<feature type="domain" description="Cupin type-2" evidence="1">
    <location>
        <begin position="41"/>
        <end position="101"/>
    </location>
</feature>